<accession>A0A379S796</accession>
<evidence type="ECO:0000313" key="1">
    <source>
        <dbReference type="EMBL" id="SUG16726.1"/>
    </source>
</evidence>
<proteinExistence type="predicted"/>
<dbReference type="Proteomes" id="UP000254124">
    <property type="component" value="Unassembled WGS sequence"/>
</dbReference>
<name>A0A379S796_SALER</name>
<sequence length="38" mass="4074">MAIRQNSFKVGSYTVVDALVRYDLARVGMAGSNVALPC</sequence>
<gene>
    <name evidence="1" type="primary">fhuA_2</name>
    <name evidence="1" type="ORF">NCTC7295_04452</name>
</gene>
<dbReference type="AlphaFoldDB" id="A0A379S796"/>
<organism evidence="1 2">
    <name type="scientific">Salmonella enterica subsp. arizonae</name>
    <dbReference type="NCBI Taxonomy" id="59203"/>
    <lineage>
        <taxon>Bacteria</taxon>
        <taxon>Pseudomonadati</taxon>
        <taxon>Pseudomonadota</taxon>
        <taxon>Gammaproteobacteria</taxon>
        <taxon>Enterobacterales</taxon>
        <taxon>Enterobacteriaceae</taxon>
        <taxon>Salmonella</taxon>
    </lineage>
</organism>
<protein>
    <submittedName>
        <fullName evidence="1">Ferrichrome-iron receptor</fullName>
    </submittedName>
</protein>
<dbReference type="EMBL" id="UGWZ01000001">
    <property type="protein sequence ID" value="SUG16726.1"/>
    <property type="molecule type" value="Genomic_DNA"/>
</dbReference>
<keyword evidence="1" id="KW-0675">Receptor</keyword>
<evidence type="ECO:0000313" key="2">
    <source>
        <dbReference type="Proteomes" id="UP000254124"/>
    </source>
</evidence>
<reference evidence="1 2" key="1">
    <citation type="submission" date="2018-06" db="EMBL/GenBank/DDBJ databases">
        <authorList>
            <consortium name="Pathogen Informatics"/>
            <person name="Doyle S."/>
        </authorList>
    </citation>
    <scope>NUCLEOTIDE SEQUENCE [LARGE SCALE GENOMIC DNA]</scope>
    <source>
        <strain evidence="1 2">NCTC7295</strain>
    </source>
</reference>